<evidence type="ECO:0000256" key="3">
    <source>
        <dbReference type="ARBA" id="ARBA00022630"/>
    </source>
</evidence>
<dbReference type="InterPro" id="IPR013786">
    <property type="entry name" value="AcylCoA_DH/ox_N"/>
</dbReference>
<dbReference type="RefSeq" id="WP_189045506.1">
    <property type="nucleotide sequence ID" value="NZ_BMJQ01000005.1"/>
</dbReference>
<evidence type="ECO:0000256" key="4">
    <source>
        <dbReference type="ARBA" id="ARBA00022827"/>
    </source>
</evidence>
<dbReference type="SUPFAM" id="SSF56645">
    <property type="entry name" value="Acyl-CoA dehydrogenase NM domain-like"/>
    <property type="match status" value="1"/>
</dbReference>
<comment type="similarity">
    <text evidence="2 6">Belongs to the acyl-CoA dehydrogenase family.</text>
</comment>
<comment type="cofactor">
    <cofactor evidence="1 6">
        <name>FAD</name>
        <dbReference type="ChEBI" id="CHEBI:57692"/>
    </cofactor>
</comment>
<comment type="caution">
    <text evidence="10">The sequence shown here is derived from an EMBL/GenBank/DDBJ whole genome shotgun (WGS) entry which is preliminary data.</text>
</comment>
<evidence type="ECO:0000256" key="1">
    <source>
        <dbReference type="ARBA" id="ARBA00001974"/>
    </source>
</evidence>
<organism evidence="10 11">
    <name type="scientific">Aliidongia dinghuensis</name>
    <dbReference type="NCBI Taxonomy" id="1867774"/>
    <lineage>
        <taxon>Bacteria</taxon>
        <taxon>Pseudomonadati</taxon>
        <taxon>Pseudomonadota</taxon>
        <taxon>Alphaproteobacteria</taxon>
        <taxon>Rhodospirillales</taxon>
        <taxon>Dongiaceae</taxon>
        <taxon>Aliidongia</taxon>
    </lineage>
</organism>
<evidence type="ECO:0000256" key="6">
    <source>
        <dbReference type="RuleBase" id="RU362125"/>
    </source>
</evidence>
<dbReference type="Gene3D" id="1.10.540.10">
    <property type="entry name" value="Acyl-CoA dehydrogenase/oxidase, N-terminal domain"/>
    <property type="match status" value="1"/>
</dbReference>
<dbReference type="InterPro" id="IPR006091">
    <property type="entry name" value="Acyl-CoA_Oxase/DH_mid-dom"/>
</dbReference>
<dbReference type="PANTHER" id="PTHR43292">
    <property type="entry name" value="ACYL-COA DEHYDROGENASE"/>
    <property type="match status" value="1"/>
</dbReference>
<dbReference type="PANTHER" id="PTHR43292:SF3">
    <property type="entry name" value="ACYL-COA DEHYDROGENASE FADE29"/>
    <property type="match status" value="1"/>
</dbReference>
<dbReference type="Gene3D" id="2.40.110.10">
    <property type="entry name" value="Butyryl-CoA Dehydrogenase, subunit A, domain 2"/>
    <property type="match status" value="1"/>
</dbReference>
<dbReference type="Proteomes" id="UP000646365">
    <property type="component" value="Unassembled WGS sequence"/>
</dbReference>
<dbReference type="EMBL" id="BMJQ01000005">
    <property type="protein sequence ID" value="GGF15492.1"/>
    <property type="molecule type" value="Genomic_DNA"/>
</dbReference>
<evidence type="ECO:0000259" key="8">
    <source>
        <dbReference type="Pfam" id="PF02770"/>
    </source>
</evidence>
<dbReference type="Gene3D" id="1.20.140.10">
    <property type="entry name" value="Butyryl-CoA Dehydrogenase, subunit A, domain 3"/>
    <property type="match status" value="1"/>
</dbReference>
<evidence type="ECO:0000313" key="11">
    <source>
        <dbReference type="Proteomes" id="UP000646365"/>
    </source>
</evidence>
<keyword evidence="3 6" id="KW-0285">Flavoprotein</keyword>
<proteinExistence type="inferred from homology"/>
<evidence type="ECO:0000259" key="9">
    <source>
        <dbReference type="Pfam" id="PF02771"/>
    </source>
</evidence>
<evidence type="ECO:0000256" key="2">
    <source>
        <dbReference type="ARBA" id="ARBA00009347"/>
    </source>
</evidence>
<dbReference type="GO" id="GO:0050660">
    <property type="term" value="F:flavin adenine dinucleotide binding"/>
    <property type="evidence" value="ECO:0007669"/>
    <property type="project" value="InterPro"/>
</dbReference>
<dbReference type="InterPro" id="IPR009100">
    <property type="entry name" value="AcylCoA_DH/oxidase_NM_dom_sf"/>
</dbReference>
<protein>
    <submittedName>
        <fullName evidence="10">Acyl-CoA dehydrogenase</fullName>
    </submittedName>
</protein>
<accession>A0A8J3E1V2</accession>
<reference evidence="10" key="1">
    <citation type="journal article" date="2014" name="Int. J. Syst. Evol. Microbiol.">
        <title>Complete genome sequence of Corynebacterium casei LMG S-19264T (=DSM 44701T), isolated from a smear-ripened cheese.</title>
        <authorList>
            <consortium name="US DOE Joint Genome Institute (JGI-PGF)"/>
            <person name="Walter F."/>
            <person name="Albersmeier A."/>
            <person name="Kalinowski J."/>
            <person name="Ruckert C."/>
        </authorList>
    </citation>
    <scope>NUCLEOTIDE SEQUENCE</scope>
    <source>
        <strain evidence="10">CGMCC 1.15725</strain>
    </source>
</reference>
<feature type="domain" description="Acyl-CoA dehydrogenase/oxidase N-terminal" evidence="9">
    <location>
        <begin position="19"/>
        <end position="128"/>
    </location>
</feature>
<dbReference type="Pfam" id="PF00441">
    <property type="entry name" value="Acyl-CoA_dh_1"/>
    <property type="match status" value="1"/>
</dbReference>
<dbReference type="Pfam" id="PF02770">
    <property type="entry name" value="Acyl-CoA_dh_M"/>
    <property type="match status" value="1"/>
</dbReference>
<dbReference type="InterPro" id="IPR052161">
    <property type="entry name" value="Mycobact_Acyl-CoA_DH"/>
</dbReference>
<evidence type="ECO:0000313" key="10">
    <source>
        <dbReference type="EMBL" id="GGF15492.1"/>
    </source>
</evidence>
<evidence type="ECO:0000259" key="7">
    <source>
        <dbReference type="Pfam" id="PF00441"/>
    </source>
</evidence>
<dbReference type="InterPro" id="IPR046373">
    <property type="entry name" value="Acyl-CoA_Oxase/DH_mid-dom_sf"/>
</dbReference>
<keyword evidence="11" id="KW-1185">Reference proteome</keyword>
<dbReference type="Pfam" id="PF02771">
    <property type="entry name" value="Acyl-CoA_dh_N"/>
    <property type="match status" value="1"/>
</dbReference>
<dbReference type="FunFam" id="2.40.110.10:FF:000011">
    <property type="entry name" value="Acyl-CoA dehydrogenase FadE34"/>
    <property type="match status" value="1"/>
</dbReference>
<sequence length="391" mass="43989">MASEPQPQNATDDLNALDDESFRLHVRRWVEANYPPELRHPPKRLHWRDNKAWYMILAHQGWLAPGWPREYGGMGLSAAKQLLMTEEFERHGAARTNDHGIVMLGPLLIRYGTEAQKAFFLPKILSGEHVWCQGYSEPNAGSDLAGLATSAVLDGEDWVVNGQKTWTTLANDANWIFLLVRTDKAAKKQEGISFLLVPMDAPGITVRPIVNLDMHDEFSEVFFDNVRVPRENLVGEVNQGWTMAKALLGFERVMIGSPKQSAYALSRLRLLAQRMGISEDPAFRDRYTRLRLDLADHSALYETYVEILRRGELLGADVSMLKLNQSELYQRITEAMLEIAGENAGLLEPMEGNRDLNPAGLFIQARPVTIYGGSNEIQRNILAKNVLDLPG</sequence>
<dbReference type="InterPro" id="IPR037069">
    <property type="entry name" value="AcylCoA_DH/ox_N_sf"/>
</dbReference>
<dbReference type="GO" id="GO:0016627">
    <property type="term" value="F:oxidoreductase activity, acting on the CH-CH group of donors"/>
    <property type="evidence" value="ECO:0007669"/>
    <property type="project" value="InterPro"/>
</dbReference>
<keyword evidence="4 6" id="KW-0274">FAD</keyword>
<gene>
    <name evidence="10" type="ORF">GCM10011611_21600</name>
</gene>
<feature type="domain" description="Acyl-CoA oxidase/dehydrogenase middle" evidence="8">
    <location>
        <begin position="132"/>
        <end position="226"/>
    </location>
</feature>
<dbReference type="SUPFAM" id="SSF47203">
    <property type="entry name" value="Acyl-CoA dehydrogenase C-terminal domain-like"/>
    <property type="match status" value="1"/>
</dbReference>
<dbReference type="AlphaFoldDB" id="A0A8J3E1V2"/>
<name>A0A8J3E1V2_9PROT</name>
<dbReference type="InterPro" id="IPR036250">
    <property type="entry name" value="AcylCo_DH-like_C"/>
</dbReference>
<dbReference type="InterPro" id="IPR009075">
    <property type="entry name" value="AcylCo_DH/oxidase_C"/>
</dbReference>
<keyword evidence="5 6" id="KW-0560">Oxidoreductase</keyword>
<dbReference type="GO" id="GO:0005886">
    <property type="term" value="C:plasma membrane"/>
    <property type="evidence" value="ECO:0007669"/>
    <property type="project" value="TreeGrafter"/>
</dbReference>
<evidence type="ECO:0000256" key="5">
    <source>
        <dbReference type="ARBA" id="ARBA00023002"/>
    </source>
</evidence>
<reference evidence="10" key="2">
    <citation type="submission" date="2020-09" db="EMBL/GenBank/DDBJ databases">
        <authorList>
            <person name="Sun Q."/>
            <person name="Zhou Y."/>
        </authorList>
    </citation>
    <scope>NUCLEOTIDE SEQUENCE</scope>
    <source>
        <strain evidence="10">CGMCC 1.15725</strain>
    </source>
</reference>
<feature type="domain" description="Acyl-CoA dehydrogenase/oxidase C-terminal" evidence="7">
    <location>
        <begin position="238"/>
        <end position="387"/>
    </location>
</feature>